<protein>
    <submittedName>
        <fullName evidence="1">Uncharacterized protein</fullName>
    </submittedName>
</protein>
<dbReference type="RefSeq" id="WP_044440897.1">
    <property type="nucleotide sequence ID" value="NZ_JYFC01000003.1"/>
</dbReference>
<sequence>MTFHIPSHIIVASTEDAAATFFRTQNLTDTYTWAETNAGEPPLSRAIAPDAEGPGIELDDEGLLVYDFNTEKRVLILDTL</sequence>
<evidence type="ECO:0000313" key="2">
    <source>
        <dbReference type="Proteomes" id="UP000032503"/>
    </source>
</evidence>
<keyword evidence="2" id="KW-1185">Reference proteome</keyword>
<comment type="caution">
    <text evidence="1">The sequence shown here is derived from an EMBL/GenBank/DDBJ whole genome shotgun (WGS) entry which is preliminary data.</text>
</comment>
<proteinExistence type="predicted"/>
<dbReference type="Proteomes" id="UP000032503">
    <property type="component" value="Unassembled WGS sequence"/>
</dbReference>
<accession>A0ABR5CFX1</accession>
<organism evidence="1 2">
    <name type="scientific">Agreia bicolorata</name>
    <dbReference type="NCBI Taxonomy" id="110935"/>
    <lineage>
        <taxon>Bacteria</taxon>
        <taxon>Bacillati</taxon>
        <taxon>Actinomycetota</taxon>
        <taxon>Actinomycetes</taxon>
        <taxon>Micrococcales</taxon>
        <taxon>Microbacteriaceae</taxon>
        <taxon>Agreia</taxon>
    </lineage>
</organism>
<dbReference type="EMBL" id="JYFC01000003">
    <property type="protein sequence ID" value="KJC64476.1"/>
    <property type="molecule type" value="Genomic_DNA"/>
</dbReference>
<name>A0ABR5CFX1_9MICO</name>
<reference evidence="1 2" key="1">
    <citation type="journal article" date="2001" name="Int. J. Syst. Evol. Microbiol.">
        <title>Agreia bicolorata gen. nov., sp. nov., to accommodate actinobacteria isolated from narrow reed grass infected by the nematode Heteroanguina graminophila.</title>
        <authorList>
            <person name="Evtushenko L.I."/>
            <person name="Dorofeeva L.V."/>
            <person name="Dobrovolskaya T.G."/>
            <person name="Streshinskaya G.M."/>
            <person name="Subbotin S.A."/>
            <person name="Tiedje J.M."/>
        </authorList>
    </citation>
    <scope>NUCLEOTIDE SEQUENCE [LARGE SCALE GENOMIC DNA]</scope>
    <source>
        <strain evidence="1 2">VKM Ac-1804</strain>
    </source>
</reference>
<gene>
    <name evidence="1" type="ORF">TZ00_08710</name>
</gene>
<evidence type="ECO:0000313" key="1">
    <source>
        <dbReference type="EMBL" id="KJC64476.1"/>
    </source>
</evidence>